<evidence type="ECO:0000256" key="3">
    <source>
        <dbReference type="ARBA" id="ARBA00022692"/>
    </source>
</evidence>
<evidence type="ECO:0000256" key="4">
    <source>
        <dbReference type="ARBA" id="ARBA00022989"/>
    </source>
</evidence>
<evidence type="ECO:0000256" key="2">
    <source>
        <dbReference type="ARBA" id="ARBA00009190"/>
    </source>
</evidence>
<keyword evidence="5 6" id="KW-0472">Membrane</keyword>
<dbReference type="Proteomes" id="UP000733379">
    <property type="component" value="Unassembled WGS sequence"/>
</dbReference>
<organism evidence="8 9">
    <name type="scientific">Nocardia albiluteola</name>
    <dbReference type="NCBI Taxonomy" id="2842303"/>
    <lineage>
        <taxon>Bacteria</taxon>
        <taxon>Bacillati</taxon>
        <taxon>Actinomycetota</taxon>
        <taxon>Actinomycetes</taxon>
        <taxon>Mycobacteriales</taxon>
        <taxon>Nocardiaceae</taxon>
        <taxon>Nocardia</taxon>
    </lineage>
</organism>
<accession>A0ABS6ARE8</accession>
<evidence type="ECO:0000256" key="6">
    <source>
        <dbReference type="RuleBase" id="RU365102"/>
    </source>
</evidence>
<comment type="subcellular location">
    <subcellularLocation>
        <location evidence="1 6">Membrane</location>
        <topology evidence="1 6">Multi-pass membrane protein</topology>
    </subcellularLocation>
</comment>
<dbReference type="RefSeq" id="WP_215915071.1">
    <property type="nucleotide sequence ID" value="NZ_JAHKNI010000001.1"/>
</dbReference>
<keyword evidence="4 6" id="KW-1133">Transmembrane helix</keyword>
<proteinExistence type="inferred from homology"/>
<feature type="transmembrane region" description="Helical" evidence="6">
    <location>
        <begin position="204"/>
        <end position="221"/>
    </location>
</feature>
<keyword evidence="3 6" id="KW-0812">Transmembrane</keyword>
<name>A0ABS6ARE8_9NOCA</name>
<feature type="transmembrane region" description="Helical" evidence="6">
    <location>
        <begin position="172"/>
        <end position="192"/>
    </location>
</feature>
<dbReference type="PANTHER" id="PTHR12608">
    <property type="entry name" value="TRANSMEMBRANE PROTEIN HTP-1 RELATED"/>
    <property type="match status" value="1"/>
</dbReference>
<feature type="transmembrane region" description="Helical" evidence="6">
    <location>
        <begin position="140"/>
        <end position="165"/>
    </location>
</feature>
<keyword evidence="9" id="KW-1185">Reference proteome</keyword>
<evidence type="ECO:0000256" key="1">
    <source>
        <dbReference type="ARBA" id="ARBA00004141"/>
    </source>
</evidence>
<sequence length="248" mass="25824">MIATILLSFGVLFVAELGDKSQLMALTFALRYRWWVVLSAITAASVAVNLIAVGVGHFLGAALPTPAIAVITAVVLLAVGLWTLRGARTPEPDPELAEDDSARRSPAKAFLVVLSAFLLAELGDRTMFAIVALASDRNWVAVWVGSVAGMVAAGALAIVLGIAVGKHIPERAIAIGSGLLFLYIGAATLLAAVAPHLGRLPECALAVVVPAVAGVALWGLGRADARRPEPITQADPKQDDPQPLHSRR</sequence>
<dbReference type="PANTHER" id="PTHR12608:SF1">
    <property type="entry name" value="TRANSMEMBRANE PROTEIN 165"/>
    <property type="match status" value="1"/>
</dbReference>
<evidence type="ECO:0000313" key="8">
    <source>
        <dbReference type="EMBL" id="MBU3060165.1"/>
    </source>
</evidence>
<gene>
    <name evidence="8" type="ORF">KO481_01305</name>
</gene>
<feature type="transmembrane region" description="Helical" evidence="6">
    <location>
        <begin position="67"/>
        <end position="84"/>
    </location>
</feature>
<feature type="region of interest" description="Disordered" evidence="7">
    <location>
        <begin position="227"/>
        <end position="248"/>
    </location>
</feature>
<feature type="transmembrane region" description="Helical" evidence="6">
    <location>
        <begin position="34"/>
        <end position="55"/>
    </location>
</feature>
<comment type="caution">
    <text evidence="8">The sequence shown here is derived from an EMBL/GenBank/DDBJ whole genome shotgun (WGS) entry which is preliminary data.</text>
</comment>
<evidence type="ECO:0000256" key="5">
    <source>
        <dbReference type="ARBA" id="ARBA00023136"/>
    </source>
</evidence>
<evidence type="ECO:0000256" key="7">
    <source>
        <dbReference type="SAM" id="MobiDB-lite"/>
    </source>
</evidence>
<dbReference type="Pfam" id="PF01169">
    <property type="entry name" value="GDT1"/>
    <property type="match status" value="2"/>
</dbReference>
<reference evidence="8 9" key="1">
    <citation type="submission" date="2021-06" db="EMBL/GenBank/DDBJ databases">
        <title>Actinomycetes sequencing.</title>
        <authorList>
            <person name="Shan Q."/>
        </authorList>
    </citation>
    <scope>NUCLEOTIDE SEQUENCE [LARGE SCALE GENOMIC DNA]</scope>
    <source>
        <strain evidence="8 9">NEAU-G5</strain>
    </source>
</reference>
<protein>
    <recommendedName>
        <fullName evidence="6">GDT1 family protein</fullName>
    </recommendedName>
</protein>
<dbReference type="InterPro" id="IPR001727">
    <property type="entry name" value="GDT1-like"/>
</dbReference>
<evidence type="ECO:0000313" key="9">
    <source>
        <dbReference type="Proteomes" id="UP000733379"/>
    </source>
</evidence>
<dbReference type="EMBL" id="JAHKNI010000001">
    <property type="protein sequence ID" value="MBU3060165.1"/>
    <property type="molecule type" value="Genomic_DNA"/>
</dbReference>
<comment type="similarity">
    <text evidence="2 6">Belongs to the GDT1 family.</text>
</comment>